<dbReference type="Proteomes" id="UP000505377">
    <property type="component" value="Chromosome"/>
</dbReference>
<evidence type="ECO:0000313" key="3">
    <source>
        <dbReference type="Proteomes" id="UP000505377"/>
    </source>
</evidence>
<dbReference type="EMBL" id="CP053564">
    <property type="protein sequence ID" value="QJY50492.1"/>
    <property type="molecule type" value="Genomic_DNA"/>
</dbReference>
<sequence length="217" mass="22654">MHGSRRVPAFGEVPTVALPARPGRDALDPVLAEHHPGRLVVHGTDADLAAVVLRLLRTERLDVEVAYVPASRRSAAARAWGLPRDAAALALTGVASPVPLVRDDTGGVLVGAGEIRDLTGECYCDDVLVLRGRTPRLVVAAGPGGVAVRAGRGTGLPSGTTIPVPPGSRSGRGAALGRAVQVGGEPFTAVSDGVAHPRPLERRTWYRHTVDWLLVRP</sequence>
<evidence type="ECO:0000313" key="2">
    <source>
        <dbReference type="EMBL" id="QJY50492.1"/>
    </source>
</evidence>
<dbReference type="AlphaFoldDB" id="A0A6M6JVF4"/>
<evidence type="ECO:0008006" key="4">
    <source>
        <dbReference type="Google" id="ProtNLM"/>
    </source>
</evidence>
<organism evidence="2 3">
    <name type="scientific">Pseudonocardia broussonetiae</name>
    <dbReference type="NCBI Taxonomy" id="2736640"/>
    <lineage>
        <taxon>Bacteria</taxon>
        <taxon>Bacillati</taxon>
        <taxon>Actinomycetota</taxon>
        <taxon>Actinomycetes</taxon>
        <taxon>Pseudonocardiales</taxon>
        <taxon>Pseudonocardiaceae</taxon>
        <taxon>Pseudonocardia</taxon>
    </lineage>
</organism>
<protein>
    <recommendedName>
        <fullName evidence="4">Peptidase M50</fullName>
    </recommendedName>
</protein>
<proteinExistence type="predicted"/>
<keyword evidence="3" id="KW-1185">Reference proteome</keyword>
<evidence type="ECO:0000256" key="1">
    <source>
        <dbReference type="SAM" id="MobiDB-lite"/>
    </source>
</evidence>
<accession>A0A6M6JVF4</accession>
<reference evidence="2 3" key="1">
    <citation type="submission" date="2020-05" db="EMBL/GenBank/DDBJ databases">
        <authorList>
            <person name="Mo P."/>
        </authorList>
    </citation>
    <scope>NUCLEOTIDE SEQUENCE [LARGE SCALE GENOMIC DNA]</scope>
    <source>
        <strain evidence="2 3">Gen01</strain>
    </source>
</reference>
<name>A0A6M6JVF4_9PSEU</name>
<gene>
    <name evidence="2" type="ORF">HOP40_08815</name>
</gene>
<dbReference type="KEGG" id="pbro:HOP40_08815"/>
<feature type="region of interest" description="Disordered" evidence="1">
    <location>
        <begin position="152"/>
        <end position="173"/>
    </location>
</feature>